<dbReference type="EMBL" id="JABANO010010684">
    <property type="protein sequence ID" value="KAF4744719.1"/>
    <property type="molecule type" value="Genomic_DNA"/>
</dbReference>
<dbReference type="AlphaFoldDB" id="A0A7J6THE7"/>
<proteinExistence type="predicted"/>
<keyword evidence="3" id="KW-1185">Reference proteome</keyword>
<evidence type="ECO:0000256" key="1">
    <source>
        <dbReference type="SAM" id="MobiDB-lite"/>
    </source>
</evidence>
<accession>A0A7J6THE7</accession>
<evidence type="ECO:0000313" key="2">
    <source>
        <dbReference type="EMBL" id="KAF4744719.1"/>
    </source>
</evidence>
<feature type="compositionally biased region" description="Acidic residues" evidence="1">
    <location>
        <begin position="61"/>
        <end position="71"/>
    </location>
</feature>
<evidence type="ECO:0000313" key="3">
    <source>
        <dbReference type="Proteomes" id="UP000553632"/>
    </source>
</evidence>
<gene>
    <name evidence="2" type="ORF">FOZ63_009906</name>
</gene>
<feature type="non-terminal residue" evidence="2">
    <location>
        <position position="150"/>
    </location>
</feature>
<feature type="compositionally biased region" description="Basic and acidic residues" evidence="1">
    <location>
        <begin position="103"/>
        <end position="112"/>
    </location>
</feature>
<dbReference type="Proteomes" id="UP000553632">
    <property type="component" value="Unassembled WGS sequence"/>
</dbReference>
<feature type="non-terminal residue" evidence="2">
    <location>
        <position position="1"/>
    </location>
</feature>
<feature type="region of interest" description="Disordered" evidence="1">
    <location>
        <begin position="20"/>
        <end position="150"/>
    </location>
</feature>
<organism evidence="2 3">
    <name type="scientific">Perkinsus olseni</name>
    <name type="common">Perkinsus atlanticus</name>
    <dbReference type="NCBI Taxonomy" id="32597"/>
    <lineage>
        <taxon>Eukaryota</taxon>
        <taxon>Sar</taxon>
        <taxon>Alveolata</taxon>
        <taxon>Perkinsozoa</taxon>
        <taxon>Perkinsea</taxon>
        <taxon>Perkinsida</taxon>
        <taxon>Perkinsidae</taxon>
        <taxon>Perkinsus</taxon>
    </lineage>
</organism>
<feature type="compositionally biased region" description="Basic and acidic residues" evidence="1">
    <location>
        <begin position="80"/>
        <end position="91"/>
    </location>
</feature>
<comment type="caution">
    <text evidence="2">The sequence shown here is derived from an EMBL/GenBank/DDBJ whole genome shotgun (WGS) entry which is preliminary data.</text>
</comment>
<sequence>VVIHQALYCHSMAATGYFEEPQSEESESEFSSKFATSNSRRVIDNRPYDEVFDVLQGDHPIDDEEEEEINSDVEVQGSPQDKEPHASHYDSGEDSVSTPRSSRGSDEARDVSPKFSPDEITGPLGSSTEVAVLESGNFTTDSPPSRETAQ</sequence>
<feature type="compositionally biased region" description="Polar residues" evidence="1">
    <location>
        <begin position="136"/>
        <end position="150"/>
    </location>
</feature>
<name>A0A7J6THE7_PEROL</name>
<protein>
    <submittedName>
        <fullName evidence="2">Uncharacterized protein</fullName>
    </submittedName>
</protein>
<reference evidence="2 3" key="1">
    <citation type="submission" date="2020-04" db="EMBL/GenBank/DDBJ databases">
        <title>Perkinsus olseni comparative genomics.</title>
        <authorList>
            <person name="Bogema D.R."/>
        </authorList>
    </citation>
    <scope>NUCLEOTIDE SEQUENCE [LARGE SCALE GENOMIC DNA]</scope>
    <source>
        <strain evidence="2 3">ATCC PRA-207</strain>
    </source>
</reference>